<comment type="function">
    <text evidence="1">Required for the assembly of the rivet at the earliest stage of flagellar biosynthesis.</text>
</comment>
<evidence type="ECO:0000256" key="2">
    <source>
        <dbReference type="ARBA" id="ARBA00004651"/>
    </source>
</evidence>
<comment type="similarity">
    <text evidence="3 10">Belongs to the FliQ/MopD/SpaQ family.</text>
</comment>
<evidence type="ECO:0000313" key="12">
    <source>
        <dbReference type="Proteomes" id="UP000697927"/>
    </source>
</evidence>
<sequence>MTPESVMALGFQAVKVGLMVAAPMLMVALFTGLLISILQASTQINEMTLSFIPKILAIVLVVIILGPWMLSIFLDYMRSLFNSLPYIIG</sequence>
<comment type="subcellular location">
    <subcellularLocation>
        <location evidence="2 10">Cell membrane</location>
        <topology evidence="2">Multi-pass membrane protein</topology>
    </subcellularLocation>
    <subcellularLocation>
        <location evidence="10">Bacterial flagellum basal body</location>
    </subcellularLocation>
</comment>
<dbReference type="InterPro" id="IPR006305">
    <property type="entry name" value="FliQ"/>
</dbReference>
<comment type="function">
    <text evidence="10">Role in flagellar biosynthesis.</text>
</comment>
<dbReference type="InterPro" id="IPR002191">
    <property type="entry name" value="Bac_export_3"/>
</dbReference>
<evidence type="ECO:0000256" key="1">
    <source>
        <dbReference type="ARBA" id="ARBA00002496"/>
    </source>
</evidence>
<protein>
    <recommendedName>
        <fullName evidence="4 10">Flagellar biosynthetic protein FliQ</fullName>
    </recommendedName>
</protein>
<evidence type="ECO:0000256" key="8">
    <source>
        <dbReference type="ARBA" id="ARBA00023136"/>
    </source>
</evidence>
<dbReference type="PANTHER" id="PTHR34040:SF2">
    <property type="entry name" value="FLAGELLAR BIOSYNTHETIC PROTEIN FLIQ"/>
    <property type="match status" value="1"/>
</dbReference>
<dbReference type="PIRSF" id="PIRSF004669">
    <property type="entry name" value="FliQ"/>
    <property type="match status" value="1"/>
</dbReference>
<keyword evidence="9 10" id="KW-0975">Bacterial flagellum</keyword>
<dbReference type="EMBL" id="SOYS01000006">
    <property type="protein sequence ID" value="NIY48655.1"/>
    <property type="molecule type" value="Genomic_DNA"/>
</dbReference>
<evidence type="ECO:0000256" key="3">
    <source>
        <dbReference type="ARBA" id="ARBA00006156"/>
    </source>
</evidence>
<evidence type="ECO:0000256" key="10">
    <source>
        <dbReference type="RuleBase" id="RU364090"/>
    </source>
</evidence>
<evidence type="ECO:0000256" key="4">
    <source>
        <dbReference type="ARBA" id="ARBA00021718"/>
    </source>
</evidence>
<keyword evidence="11" id="KW-0966">Cell projection</keyword>
<keyword evidence="11" id="KW-0969">Cilium</keyword>
<keyword evidence="5 10" id="KW-1003">Cell membrane</keyword>
<proteinExistence type="inferred from homology"/>
<feature type="transmembrane region" description="Helical" evidence="10">
    <location>
        <begin position="51"/>
        <end position="74"/>
    </location>
</feature>
<evidence type="ECO:0000256" key="9">
    <source>
        <dbReference type="ARBA" id="ARBA00023143"/>
    </source>
</evidence>
<organism evidence="11 12">
    <name type="scientific">Cedecea colo</name>
    <dbReference type="NCBI Taxonomy" id="2552946"/>
    <lineage>
        <taxon>Bacteria</taxon>
        <taxon>Pseudomonadati</taxon>
        <taxon>Pseudomonadota</taxon>
        <taxon>Gammaproteobacteria</taxon>
        <taxon>Enterobacterales</taxon>
        <taxon>Enterobacteriaceae</taxon>
        <taxon>Cedecea</taxon>
    </lineage>
</organism>
<dbReference type="PANTHER" id="PTHR34040">
    <property type="entry name" value="FLAGELLAR BIOSYNTHETIC PROTEIN FLIQ"/>
    <property type="match status" value="1"/>
</dbReference>
<dbReference type="NCBIfam" id="TIGR01402">
    <property type="entry name" value="fliQ"/>
    <property type="match status" value="1"/>
</dbReference>
<dbReference type="PRINTS" id="PR00952">
    <property type="entry name" value="TYPE3IMQPROT"/>
</dbReference>
<reference evidence="11 12" key="1">
    <citation type="journal article" date="2020" name="Microorganisms">
        <title>Polyphasic Characterisation of Cedecea colo sp. nov., a New Enteric Bacterium Isolated from the Koala Hindgut.</title>
        <authorList>
            <person name="Boath J.M."/>
            <person name="Dakhal S."/>
            <person name="Van T.T.H."/>
            <person name="Moore R.J."/>
            <person name="Dekiwadia C."/>
            <person name="Macreadie I.G."/>
        </authorList>
    </citation>
    <scope>NUCLEOTIDE SEQUENCE [LARGE SCALE GENOMIC DNA]</scope>
    <source>
        <strain evidence="11 12">ZA</strain>
    </source>
</reference>
<accession>A0ABX0VQV8</accession>
<dbReference type="Pfam" id="PF01313">
    <property type="entry name" value="Bac_export_3"/>
    <property type="match status" value="1"/>
</dbReference>
<name>A0ABX0VQV8_9ENTR</name>
<dbReference type="RefSeq" id="WP_167612700.1">
    <property type="nucleotide sequence ID" value="NZ_SOYS01000006.1"/>
</dbReference>
<gene>
    <name evidence="10 11" type="primary">fliQ</name>
    <name evidence="11" type="ORF">E2L00_14360</name>
</gene>
<evidence type="ECO:0000313" key="11">
    <source>
        <dbReference type="EMBL" id="NIY48655.1"/>
    </source>
</evidence>
<evidence type="ECO:0000256" key="6">
    <source>
        <dbReference type="ARBA" id="ARBA00022692"/>
    </source>
</evidence>
<evidence type="ECO:0000256" key="7">
    <source>
        <dbReference type="ARBA" id="ARBA00022989"/>
    </source>
</evidence>
<keyword evidence="7 10" id="KW-1133">Transmembrane helix</keyword>
<keyword evidence="6 10" id="KW-0812">Transmembrane</keyword>
<evidence type="ECO:0000256" key="5">
    <source>
        <dbReference type="ARBA" id="ARBA00022475"/>
    </source>
</evidence>
<keyword evidence="12" id="KW-1185">Reference proteome</keyword>
<feature type="transmembrane region" description="Helical" evidence="10">
    <location>
        <begin position="20"/>
        <end position="39"/>
    </location>
</feature>
<keyword evidence="11" id="KW-0282">Flagellum</keyword>
<keyword evidence="8 10" id="KW-0472">Membrane</keyword>
<dbReference type="Proteomes" id="UP000697927">
    <property type="component" value="Unassembled WGS sequence"/>
</dbReference>
<comment type="caution">
    <text evidence="11">The sequence shown here is derived from an EMBL/GenBank/DDBJ whole genome shotgun (WGS) entry which is preliminary data.</text>
</comment>